<dbReference type="OMA" id="CKEAAHM"/>
<dbReference type="InterPro" id="IPR038946">
    <property type="entry name" value="FBXO47"/>
</dbReference>
<reference evidence="2 3" key="2">
    <citation type="submission" date="2018-11" db="EMBL/GenBank/DDBJ databases">
        <authorList>
            <consortium name="Pathogen Informatics"/>
        </authorList>
    </citation>
    <scope>NUCLEOTIDE SEQUENCE [LARGE SCALE GENOMIC DNA]</scope>
</reference>
<evidence type="ECO:0000313" key="2">
    <source>
        <dbReference type="EMBL" id="VDN04996.1"/>
    </source>
</evidence>
<dbReference type="OrthoDB" id="5785977at2759"/>
<dbReference type="WBParaSite" id="TCLT_0000754101-mRNA-1">
    <property type="protein sequence ID" value="TCLT_0000754101-mRNA-1"/>
    <property type="gene ID" value="TCLT_0000754101"/>
</dbReference>
<dbReference type="InterPro" id="IPR056622">
    <property type="entry name" value="ARM_FBXO47"/>
</dbReference>
<feature type="domain" description="FBXO47 ARM repeats region" evidence="1">
    <location>
        <begin position="110"/>
        <end position="382"/>
    </location>
</feature>
<keyword evidence="3" id="KW-1185">Reference proteome</keyword>
<name>A0A0N5D3M7_THECL</name>
<proteinExistence type="predicted"/>
<dbReference type="PANTHER" id="PTHR34098">
    <property type="entry name" value="F-BOX ONLY PROTEIN 47"/>
    <property type="match status" value="1"/>
</dbReference>
<evidence type="ECO:0000313" key="4">
    <source>
        <dbReference type="WBParaSite" id="TCLT_0000754101-mRNA-1"/>
    </source>
</evidence>
<dbReference type="PANTHER" id="PTHR34098:SF1">
    <property type="entry name" value="F-BOX ONLY PROTEIN 47"/>
    <property type="match status" value="1"/>
</dbReference>
<evidence type="ECO:0000313" key="3">
    <source>
        <dbReference type="Proteomes" id="UP000276776"/>
    </source>
</evidence>
<accession>A0A0N5D3M7</accession>
<dbReference type="Pfam" id="PF24467">
    <property type="entry name" value="ARM_FBXO47"/>
    <property type="match status" value="1"/>
</dbReference>
<dbReference type="AlphaFoldDB" id="A0A0N5D3M7"/>
<gene>
    <name evidence="2" type="ORF">TCLT_LOCUS7530</name>
</gene>
<reference evidence="4" key="1">
    <citation type="submission" date="2017-02" db="UniProtKB">
        <authorList>
            <consortium name="WormBaseParasite"/>
        </authorList>
    </citation>
    <scope>IDENTIFICATION</scope>
</reference>
<dbReference type="Proteomes" id="UP000276776">
    <property type="component" value="Unassembled WGS sequence"/>
</dbReference>
<dbReference type="EMBL" id="UYYF01004518">
    <property type="protein sequence ID" value="VDN04996.1"/>
    <property type="molecule type" value="Genomic_DNA"/>
</dbReference>
<evidence type="ECO:0000259" key="1">
    <source>
        <dbReference type="Pfam" id="PF24467"/>
    </source>
</evidence>
<organism evidence="4">
    <name type="scientific">Thelazia callipaeda</name>
    <name type="common">Oriental eyeworm</name>
    <name type="synonym">Parasitic nematode</name>
    <dbReference type="NCBI Taxonomy" id="103827"/>
    <lineage>
        <taxon>Eukaryota</taxon>
        <taxon>Metazoa</taxon>
        <taxon>Ecdysozoa</taxon>
        <taxon>Nematoda</taxon>
        <taxon>Chromadorea</taxon>
        <taxon>Rhabditida</taxon>
        <taxon>Spirurina</taxon>
        <taxon>Spiruromorpha</taxon>
        <taxon>Thelazioidea</taxon>
        <taxon>Thelaziidae</taxon>
        <taxon>Thelazia</taxon>
    </lineage>
</organism>
<protein>
    <submittedName>
        <fullName evidence="4">NR LBD domain-containing protein</fullName>
    </submittedName>
</protein>
<sequence>MKNFSLTCHALNVSVREYVLSNNAAKRFQYQVSQDSSELHKEVTKSYAWGKLLNMCTICSPASQKSSVMISFYLKVELYHSIISTPFLAYRSLNWDPVVCTEFMNSVIAFSETEPLLVETISAKAGEKCDLEMEIRKRFHGFFLDQNRELTPAYGLWMSMLLHTQKTMEDKGRLFMILFGPTKCISGKELIDWNTLSEKNLTKAESNRIIQPLSSKIYCLLSLRELNLEFSWCYIALFNLMEEITSAPKSWTLDNFACLLLMESKLMRIAFYFRLNHSAWKEAATIFHAIKAVYHRRGCERLENFTATFLNIFRLLSPLQRRHFFAQIIMMQTQILRSHLHNRPCQYFIVHFFMNLNRRKFHNEMAATGNIAPLLTLLSMNIVN</sequence>